<dbReference type="EMBL" id="JBBXMP010000196">
    <property type="protein sequence ID" value="KAL0060035.1"/>
    <property type="molecule type" value="Genomic_DNA"/>
</dbReference>
<evidence type="ECO:0000313" key="2">
    <source>
        <dbReference type="EMBL" id="KAL0060035.1"/>
    </source>
</evidence>
<feature type="compositionally biased region" description="Basic and acidic residues" evidence="1">
    <location>
        <begin position="602"/>
        <end position="622"/>
    </location>
</feature>
<feature type="region of interest" description="Disordered" evidence="1">
    <location>
        <begin position="520"/>
        <end position="634"/>
    </location>
</feature>
<reference evidence="2 3" key="1">
    <citation type="submission" date="2024-05" db="EMBL/GenBank/DDBJ databases">
        <title>A draft genome resource for the thread blight pathogen Marasmius tenuissimus strain MS-2.</title>
        <authorList>
            <person name="Yulfo-Soto G.E."/>
            <person name="Baruah I.K."/>
            <person name="Amoako-Attah I."/>
            <person name="Bukari Y."/>
            <person name="Meinhardt L.W."/>
            <person name="Bailey B.A."/>
            <person name="Cohen S.P."/>
        </authorList>
    </citation>
    <scope>NUCLEOTIDE SEQUENCE [LARGE SCALE GENOMIC DNA]</scope>
    <source>
        <strain evidence="2 3">MS-2</strain>
    </source>
</reference>
<accession>A0ABR2ZFK2</accession>
<keyword evidence="3" id="KW-1185">Reference proteome</keyword>
<gene>
    <name evidence="2" type="ORF">AAF712_013214</name>
</gene>
<organism evidence="2 3">
    <name type="scientific">Marasmius tenuissimus</name>
    <dbReference type="NCBI Taxonomy" id="585030"/>
    <lineage>
        <taxon>Eukaryota</taxon>
        <taxon>Fungi</taxon>
        <taxon>Dikarya</taxon>
        <taxon>Basidiomycota</taxon>
        <taxon>Agaricomycotina</taxon>
        <taxon>Agaricomycetes</taxon>
        <taxon>Agaricomycetidae</taxon>
        <taxon>Agaricales</taxon>
        <taxon>Marasmiineae</taxon>
        <taxon>Marasmiaceae</taxon>
        <taxon>Marasmius</taxon>
    </lineage>
</organism>
<evidence type="ECO:0000313" key="3">
    <source>
        <dbReference type="Proteomes" id="UP001437256"/>
    </source>
</evidence>
<feature type="compositionally biased region" description="Acidic residues" evidence="1">
    <location>
        <begin position="588"/>
        <end position="601"/>
    </location>
</feature>
<dbReference type="Proteomes" id="UP001437256">
    <property type="component" value="Unassembled WGS sequence"/>
</dbReference>
<name>A0ABR2ZFK2_9AGAR</name>
<sequence>MSQEQSNELPLPEKINVVFFSPSSEVDVGITHTRPKVLEITSTMSFKKFLNDGLQLLKSAGISPSQIVVDKARVFVTASPRLHRRLVQDFKVPDADFGAAINSLTLVLEGYKEDSLVLEFFRKHAPWVLSDPIAPWPILVRRKDDVPFQSVLDIYQPYYRALRITKTKTSDFCKEDRQLNKLVEAENVPGMNLELWKVIKEVKGEKIRLNKAQFNRATNNARYLLNCPFFWDQIKSTGCFEIVGDGTDDKEMEDDGCDEILLWTLALDTGRVFRRADEFVFKKKTSTGIKGSMVQSAICDIYEGDDYEVTENQGVRLSYLIRYQRNLAEFSRLTPHPDTFVVFLHLLIVICEIISNPGQTDRERGLMEGVGEAKALRSKKLVDPKTGETLTIVIYMDALMVVDVYFLFTTKEDAEKYDIADLPVYMTEMRFYIAGGRPNVEELDEDGKPTGRTIVGSTEIIQFIVLLWQLRAVFERMYGDQQELVREVVGELRSMSILLQKIPDLVSASKVSTGEVQPKEFPGLVSLPVPNNDGGNGSRRMLVPRGSRTASQDPRINDNPGNVPIRRSERTSKPSRGSGSRSLGVPEDLGEEEEEDSGPDGDDPKDHDYNPRDAEFAPRDPRQPGTSRKRQRVD</sequence>
<comment type="caution">
    <text evidence="2">The sequence shown here is derived from an EMBL/GenBank/DDBJ whole genome shotgun (WGS) entry which is preliminary data.</text>
</comment>
<evidence type="ECO:0000256" key="1">
    <source>
        <dbReference type="SAM" id="MobiDB-lite"/>
    </source>
</evidence>
<protein>
    <submittedName>
        <fullName evidence="2">Uncharacterized protein</fullName>
    </submittedName>
</protein>
<proteinExistence type="predicted"/>